<organism evidence="5">
    <name type="scientific">freshwater metagenome</name>
    <dbReference type="NCBI Taxonomy" id="449393"/>
    <lineage>
        <taxon>unclassified sequences</taxon>
        <taxon>metagenomes</taxon>
        <taxon>ecological metagenomes</taxon>
    </lineage>
</organism>
<keyword evidence="1" id="KW-0489">Methyltransferase</keyword>
<accession>A0A6J6GLS3</accession>
<keyword evidence="3" id="KW-0949">S-adenosyl-L-methionine</keyword>
<dbReference type="PANTHER" id="PTHR43464">
    <property type="entry name" value="METHYLTRANSFERASE"/>
    <property type="match status" value="1"/>
</dbReference>
<evidence type="ECO:0000256" key="2">
    <source>
        <dbReference type="ARBA" id="ARBA00022679"/>
    </source>
</evidence>
<dbReference type="GO" id="GO:0032259">
    <property type="term" value="P:methylation"/>
    <property type="evidence" value="ECO:0007669"/>
    <property type="project" value="UniProtKB-KW"/>
</dbReference>
<gene>
    <name evidence="5" type="ORF">UFOPK1722_02157</name>
</gene>
<evidence type="ECO:0000256" key="1">
    <source>
        <dbReference type="ARBA" id="ARBA00022603"/>
    </source>
</evidence>
<dbReference type="Gene3D" id="3.40.50.150">
    <property type="entry name" value="Vaccinia Virus protein VP39"/>
    <property type="match status" value="1"/>
</dbReference>
<dbReference type="EMBL" id="CAEZTS010000301">
    <property type="protein sequence ID" value="CAB4600094.1"/>
    <property type="molecule type" value="Genomic_DNA"/>
</dbReference>
<dbReference type="Pfam" id="PF08241">
    <property type="entry name" value="Methyltransf_11"/>
    <property type="match status" value="1"/>
</dbReference>
<dbReference type="InterPro" id="IPR013216">
    <property type="entry name" value="Methyltransf_11"/>
</dbReference>
<feature type="domain" description="Methyltransferase type 11" evidence="4">
    <location>
        <begin position="53"/>
        <end position="147"/>
    </location>
</feature>
<evidence type="ECO:0000313" key="5">
    <source>
        <dbReference type="EMBL" id="CAB4600094.1"/>
    </source>
</evidence>
<dbReference type="InterPro" id="IPR029063">
    <property type="entry name" value="SAM-dependent_MTases_sf"/>
</dbReference>
<dbReference type="SUPFAM" id="SSF53335">
    <property type="entry name" value="S-adenosyl-L-methionine-dependent methyltransferases"/>
    <property type="match status" value="1"/>
</dbReference>
<reference evidence="5" key="1">
    <citation type="submission" date="2020-05" db="EMBL/GenBank/DDBJ databases">
        <authorList>
            <person name="Chiriac C."/>
            <person name="Salcher M."/>
            <person name="Ghai R."/>
            <person name="Kavagutti S V."/>
        </authorList>
    </citation>
    <scope>NUCLEOTIDE SEQUENCE</scope>
</reference>
<protein>
    <submittedName>
        <fullName evidence="5">Unannotated protein</fullName>
    </submittedName>
</protein>
<proteinExistence type="predicted"/>
<name>A0A6J6GLS3_9ZZZZ</name>
<keyword evidence="2" id="KW-0808">Transferase</keyword>
<evidence type="ECO:0000256" key="3">
    <source>
        <dbReference type="ARBA" id="ARBA00022691"/>
    </source>
</evidence>
<dbReference type="GO" id="GO:0008757">
    <property type="term" value="F:S-adenosylmethionine-dependent methyltransferase activity"/>
    <property type="evidence" value="ECO:0007669"/>
    <property type="project" value="InterPro"/>
</dbReference>
<dbReference type="PANTHER" id="PTHR43464:SF19">
    <property type="entry name" value="UBIQUINONE BIOSYNTHESIS O-METHYLTRANSFERASE, MITOCHONDRIAL"/>
    <property type="match status" value="1"/>
</dbReference>
<dbReference type="AlphaFoldDB" id="A0A6J6GLS3"/>
<dbReference type="CDD" id="cd02440">
    <property type="entry name" value="AdoMet_MTases"/>
    <property type="match status" value="1"/>
</dbReference>
<sequence length="241" mass="26510">MAKEDEIAYIERLGPLGRQHALDKPWSDVDRGRYLQEIGALISLLPQPPARVLDLGAGSGWTSCLLALSGYRVTSTDIAPEMVVMQAENAARYDVRLEASIVSDFESLTFDNEFDVVIFYDCLHHSDDEVSALRSAHRALKPGGICVTLEPGEGHHTAELSMSAMKHLGVTERDMPPSTIVKAARQVGFASHAVHERPLDPLLVTTGRWPTPSTVATLFKRFIGRATPVVMRRGHFVVLTK</sequence>
<evidence type="ECO:0000259" key="4">
    <source>
        <dbReference type="Pfam" id="PF08241"/>
    </source>
</evidence>